<evidence type="ECO:0000313" key="1">
    <source>
        <dbReference type="EMBL" id="GFD27191.1"/>
    </source>
</evidence>
<dbReference type="AlphaFoldDB" id="A0A699UZV0"/>
<evidence type="ECO:0008006" key="2">
    <source>
        <dbReference type="Google" id="ProtNLM"/>
    </source>
</evidence>
<accession>A0A699UZV0</accession>
<organism evidence="1">
    <name type="scientific">Tanacetum cinerariifolium</name>
    <name type="common">Dalmatian daisy</name>
    <name type="synonym">Chrysanthemum cinerariifolium</name>
    <dbReference type="NCBI Taxonomy" id="118510"/>
    <lineage>
        <taxon>Eukaryota</taxon>
        <taxon>Viridiplantae</taxon>
        <taxon>Streptophyta</taxon>
        <taxon>Embryophyta</taxon>
        <taxon>Tracheophyta</taxon>
        <taxon>Spermatophyta</taxon>
        <taxon>Magnoliopsida</taxon>
        <taxon>eudicotyledons</taxon>
        <taxon>Gunneridae</taxon>
        <taxon>Pentapetalae</taxon>
        <taxon>asterids</taxon>
        <taxon>campanulids</taxon>
        <taxon>Asterales</taxon>
        <taxon>Asteraceae</taxon>
        <taxon>Asteroideae</taxon>
        <taxon>Anthemideae</taxon>
        <taxon>Anthemidinae</taxon>
        <taxon>Tanacetum</taxon>
    </lineage>
</organism>
<proteinExistence type="predicted"/>
<comment type="caution">
    <text evidence="1">The sequence shown here is derived from an EMBL/GenBank/DDBJ whole genome shotgun (WGS) entry which is preliminary data.</text>
</comment>
<name>A0A699UZV0_TANCI</name>
<dbReference type="EMBL" id="BKCJ011375047">
    <property type="protein sequence ID" value="GFD27191.1"/>
    <property type="molecule type" value="Genomic_DNA"/>
</dbReference>
<gene>
    <name evidence="1" type="ORF">Tci_899160</name>
</gene>
<sequence>NKVDLINAGESDLYLEEIENSMFDPEGDILFLERLLSEEPRQLPPIIPNQVKSSIEEPEYSFSMGYEHFSTTLSIHDDDVSIEESKVFSNSLFDIDEINSDELVTHVESPSNHDALIDSS</sequence>
<feature type="non-terminal residue" evidence="1">
    <location>
        <position position="1"/>
    </location>
</feature>
<reference evidence="1" key="1">
    <citation type="journal article" date="2019" name="Sci. Rep.">
        <title>Draft genome of Tanacetum cinerariifolium, the natural source of mosquito coil.</title>
        <authorList>
            <person name="Yamashiro T."/>
            <person name="Shiraishi A."/>
            <person name="Satake H."/>
            <person name="Nakayama K."/>
        </authorList>
    </citation>
    <scope>NUCLEOTIDE SEQUENCE</scope>
</reference>
<protein>
    <recommendedName>
        <fullName evidence="2">Reverse transcriptase domain-containing protein</fullName>
    </recommendedName>
</protein>